<sequence length="355" mass="39677">MIASPMKTARDSFLSSPLPFSPTTAPPPPCTTCCCGLFKCISSTFSSTPPPKSFHSSHLMNRGFLMLWRITIFLYLFTVGFLMEWTPLGGRTWDEIYNSSPSRFSDSTNSNAPYAYLTNWGFCSVVIYFLLASYWSISNYSRRGASHSRQSTNKLDLKKGSDKTFAPLSVITSNYASSRATTLHAVTWYFFTLAATVQPFIVVGFWGLVFPYQPECNYQCGTVHGAAWVCIYIELVVSKLTIDKCLLPLTVLYPATWLISQLLWILAFNLKPDYEILPMDNWLSLILSIGSMGFFCGAFFQAKWITEKRDKKFAFPGGVSGRDGPPASKYFSDGILDSDDEGRSGLLIEEGTISF</sequence>
<dbReference type="PANTHER" id="PTHR12242:SF1">
    <property type="entry name" value="MYND-TYPE DOMAIN-CONTAINING PROTEIN"/>
    <property type="match status" value="1"/>
</dbReference>
<feature type="transmembrane region" description="Helical" evidence="1">
    <location>
        <begin position="249"/>
        <end position="270"/>
    </location>
</feature>
<dbReference type="EMBL" id="BLQM01000156">
    <property type="protein sequence ID" value="GMH70345.1"/>
    <property type="molecule type" value="Genomic_DNA"/>
</dbReference>
<organism evidence="2 3">
    <name type="scientific">Triparma laevis f. inornata</name>
    <dbReference type="NCBI Taxonomy" id="1714386"/>
    <lineage>
        <taxon>Eukaryota</taxon>
        <taxon>Sar</taxon>
        <taxon>Stramenopiles</taxon>
        <taxon>Ochrophyta</taxon>
        <taxon>Bolidophyceae</taxon>
        <taxon>Parmales</taxon>
        <taxon>Triparmaceae</taxon>
        <taxon>Triparma</taxon>
    </lineage>
</organism>
<feature type="transmembrane region" description="Helical" evidence="1">
    <location>
        <begin position="188"/>
        <end position="209"/>
    </location>
</feature>
<name>A0A9W7AM89_9STRA</name>
<dbReference type="AlphaFoldDB" id="A0A9W7AM89"/>
<protein>
    <submittedName>
        <fullName evidence="2">Uncharacterized protein</fullName>
    </submittedName>
</protein>
<reference evidence="3" key="1">
    <citation type="journal article" date="2023" name="Commun. Biol.">
        <title>Genome analysis of Parmales, the sister group of diatoms, reveals the evolutionary specialization of diatoms from phago-mixotrophs to photoautotrophs.</title>
        <authorList>
            <person name="Ban H."/>
            <person name="Sato S."/>
            <person name="Yoshikawa S."/>
            <person name="Yamada K."/>
            <person name="Nakamura Y."/>
            <person name="Ichinomiya M."/>
            <person name="Sato N."/>
            <person name="Blanc-Mathieu R."/>
            <person name="Endo H."/>
            <person name="Kuwata A."/>
            <person name="Ogata H."/>
        </authorList>
    </citation>
    <scope>NUCLEOTIDE SEQUENCE [LARGE SCALE GENOMIC DNA]</scope>
</reference>
<keyword evidence="1" id="KW-0472">Membrane</keyword>
<comment type="caution">
    <text evidence="2">The sequence shown here is derived from an EMBL/GenBank/DDBJ whole genome shotgun (WGS) entry which is preliminary data.</text>
</comment>
<feature type="transmembrane region" description="Helical" evidence="1">
    <location>
        <begin position="114"/>
        <end position="137"/>
    </location>
</feature>
<evidence type="ECO:0000313" key="2">
    <source>
        <dbReference type="EMBL" id="GMH70345.1"/>
    </source>
</evidence>
<keyword evidence="1" id="KW-1133">Transmembrane helix</keyword>
<feature type="transmembrane region" description="Helical" evidence="1">
    <location>
        <begin position="282"/>
        <end position="302"/>
    </location>
</feature>
<accession>A0A9W7AM89</accession>
<gene>
    <name evidence="2" type="ORF">TL16_g05388</name>
</gene>
<dbReference type="GO" id="GO:0016020">
    <property type="term" value="C:membrane"/>
    <property type="evidence" value="ECO:0007669"/>
    <property type="project" value="TreeGrafter"/>
</dbReference>
<feature type="transmembrane region" description="Helical" evidence="1">
    <location>
        <begin position="221"/>
        <end position="237"/>
    </location>
</feature>
<keyword evidence="1" id="KW-0812">Transmembrane</keyword>
<proteinExistence type="predicted"/>
<evidence type="ECO:0000313" key="3">
    <source>
        <dbReference type="Proteomes" id="UP001162640"/>
    </source>
</evidence>
<evidence type="ECO:0000256" key="1">
    <source>
        <dbReference type="SAM" id="Phobius"/>
    </source>
</evidence>
<feature type="transmembrane region" description="Helical" evidence="1">
    <location>
        <begin position="64"/>
        <end position="83"/>
    </location>
</feature>
<dbReference type="Proteomes" id="UP001162640">
    <property type="component" value="Unassembled WGS sequence"/>
</dbReference>
<dbReference type="PANTHER" id="PTHR12242">
    <property type="entry name" value="OS02G0130600 PROTEIN-RELATED"/>
    <property type="match status" value="1"/>
</dbReference>